<dbReference type="InterPro" id="IPR029062">
    <property type="entry name" value="Class_I_gatase-like"/>
</dbReference>
<organism evidence="2 3">
    <name type="scientific">Candidatus Iainarchaeum sp</name>
    <dbReference type="NCBI Taxonomy" id="3101447"/>
    <lineage>
        <taxon>Archaea</taxon>
        <taxon>Candidatus Iainarchaeota</taxon>
        <taxon>Candidatus Iainarchaeia</taxon>
        <taxon>Candidatus Iainarchaeales</taxon>
        <taxon>Candidatus Iainarchaeaceae</taxon>
        <taxon>Candidatus Iainarchaeum</taxon>
    </lineage>
</organism>
<sequence length="281" mass="30407">MYDEGGDAGAAPMGGGMSRFNLEGLIPLLLLVIIGVASLNYFGVIEVPYLPRGSSSKQVLFIGVPSTGERIVLDNLNYFLRYNIRDASTFGNAASEELQQYDIVILDQSLSADKSVTVGLGEAIQKYVDKGGKLILVMNSGVQQSVGFGGLTAVDAIGWKANFGNTMPAECVPNSVSIPSCKPGQEMSVVGRIYRQDYDHPIMLGTEMTPTLDEAPYAMTTLSIQANEGAKTIAYIKAENTPQSFPAILEKKNFPLGNVIYFNYDPGLTMNVFKNTIMYLK</sequence>
<keyword evidence="1" id="KW-1133">Transmembrane helix</keyword>
<name>A0A8T5GGT3_9ARCH</name>
<dbReference type="Proteomes" id="UP000722459">
    <property type="component" value="Unassembled WGS sequence"/>
</dbReference>
<dbReference type="AlphaFoldDB" id="A0A8T5GGT3"/>
<keyword evidence="1" id="KW-0472">Membrane</keyword>
<dbReference type="SUPFAM" id="SSF52317">
    <property type="entry name" value="Class I glutamine amidotransferase-like"/>
    <property type="match status" value="1"/>
</dbReference>
<accession>A0A8T5GGT3</accession>
<dbReference type="EMBL" id="JABJNZ010000064">
    <property type="protein sequence ID" value="MBT4870948.1"/>
    <property type="molecule type" value="Genomic_DNA"/>
</dbReference>
<protein>
    <recommendedName>
        <fullName evidence="4">DUF4350 domain-containing protein</fullName>
    </recommendedName>
</protein>
<evidence type="ECO:0000313" key="3">
    <source>
        <dbReference type="Proteomes" id="UP000722459"/>
    </source>
</evidence>
<evidence type="ECO:0000313" key="2">
    <source>
        <dbReference type="EMBL" id="MBT4870948.1"/>
    </source>
</evidence>
<gene>
    <name evidence="2" type="ORF">HON47_05215</name>
</gene>
<proteinExistence type="predicted"/>
<evidence type="ECO:0000256" key="1">
    <source>
        <dbReference type="SAM" id="Phobius"/>
    </source>
</evidence>
<feature type="transmembrane region" description="Helical" evidence="1">
    <location>
        <begin position="25"/>
        <end position="45"/>
    </location>
</feature>
<reference evidence="2" key="1">
    <citation type="journal article" date="2021" name="ISME J.">
        <title>Mercury methylation by metabolically versatile and cosmopolitan marine bacteria.</title>
        <authorList>
            <person name="Lin H."/>
            <person name="Ascher D.B."/>
            <person name="Myung Y."/>
            <person name="Lamborg C.H."/>
            <person name="Hallam S.J."/>
            <person name="Gionfriddo C.M."/>
            <person name="Holt K.E."/>
            <person name="Moreau J.W."/>
        </authorList>
    </citation>
    <scope>NUCLEOTIDE SEQUENCE</scope>
    <source>
        <strain evidence="2">SI075_bin30</strain>
    </source>
</reference>
<dbReference type="Gene3D" id="3.40.50.880">
    <property type="match status" value="1"/>
</dbReference>
<evidence type="ECO:0008006" key="4">
    <source>
        <dbReference type="Google" id="ProtNLM"/>
    </source>
</evidence>
<comment type="caution">
    <text evidence="2">The sequence shown here is derived from an EMBL/GenBank/DDBJ whole genome shotgun (WGS) entry which is preliminary data.</text>
</comment>
<keyword evidence="1" id="KW-0812">Transmembrane</keyword>